<evidence type="ECO:0000313" key="2">
    <source>
        <dbReference type="Proteomes" id="UP001500840"/>
    </source>
</evidence>
<proteinExistence type="predicted"/>
<sequence length="97" mass="10660">MTQTTNRPADTIRYGLVKGVIWGNPSKEDGKPPRYSVQYVCSYKTADGQWTDTTSLGEIDNLKLSILIPKVADRIAELKAADRKTSEGDENAEEGGQ</sequence>
<gene>
    <name evidence="1" type="ORF">GCM10023156_50450</name>
</gene>
<reference evidence="2" key="1">
    <citation type="journal article" date="2019" name="Int. J. Syst. Evol. Microbiol.">
        <title>The Global Catalogue of Microorganisms (GCM) 10K type strain sequencing project: providing services to taxonomists for standard genome sequencing and annotation.</title>
        <authorList>
            <consortium name="The Broad Institute Genomics Platform"/>
            <consortium name="The Broad Institute Genome Sequencing Center for Infectious Disease"/>
            <person name="Wu L."/>
            <person name="Ma J."/>
        </authorList>
    </citation>
    <scope>NUCLEOTIDE SEQUENCE [LARGE SCALE GENOMIC DNA]</scope>
    <source>
        <strain evidence="2">JCM 17759</strain>
    </source>
</reference>
<organism evidence="1 2">
    <name type="scientific">Novipirellula rosea</name>
    <dbReference type="NCBI Taxonomy" id="1031540"/>
    <lineage>
        <taxon>Bacteria</taxon>
        <taxon>Pseudomonadati</taxon>
        <taxon>Planctomycetota</taxon>
        <taxon>Planctomycetia</taxon>
        <taxon>Pirellulales</taxon>
        <taxon>Pirellulaceae</taxon>
        <taxon>Novipirellula</taxon>
    </lineage>
</organism>
<name>A0ABP8NCM9_9BACT</name>
<keyword evidence="2" id="KW-1185">Reference proteome</keyword>
<comment type="caution">
    <text evidence="1">The sequence shown here is derived from an EMBL/GenBank/DDBJ whole genome shotgun (WGS) entry which is preliminary data.</text>
</comment>
<dbReference type="EMBL" id="BAABGA010000067">
    <property type="protein sequence ID" value="GAA4464188.1"/>
    <property type="molecule type" value="Genomic_DNA"/>
</dbReference>
<dbReference type="Proteomes" id="UP001500840">
    <property type="component" value="Unassembled WGS sequence"/>
</dbReference>
<protein>
    <submittedName>
        <fullName evidence="1">Uncharacterized protein</fullName>
    </submittedName>
</protein>
<evidence type="ECO:0000313" key="1">
    <source>
        <dbReference type="EMBL" id="GAA4464188.1"/>
    </source>
</evidence>
<accession>A0ABP8NCM9</accession>
<dbReference type="RefSeq" id="WP_345326606.1">
    <property type="nucleotide sequence ID" value="NZ_BAABGA010000067.1"/>
</dbReference>